<reference evidence="6 7" key="1">
    <citation type="journal article" date="2015" name="Int. J. Syst. Evol. Microbiol.">
        <title>Description of Sphingopyxis fribergensis sp. nov. - a soil bacterium with the ability to degrade styrene and phenylacetic acid.</title>
        <authorList>
            <person name="Oelschlagel M."/>
            <person name="Ruckert C."/>
            <person name="Kalinowski J."/>
            <person name="Schmidt G."/>
            <person name="Schlomann M."/>
            <person name="Tischler D."/>
        </authorList>
    </citation>
    <scope>NUCLEOTIDE SEQUENCE [LARGE SCALE GENOMIC DNA]</scope>
    <source>
        <strain evidence="6 7">Kp5.2</strain>
    </source>
</reference>
<evidence type="ECO:0000313" key="6">
    <source>
        <dbReference type="EMBL" id="AJA10910.1"/>
    </source>
</evidence>
<evidence type="ECO:0000256" key="2">
    <source>
        <dbReference type="ARBA" id="ARBA00023136"/>
    </source>
</evidence>
<dbReference type="InterPro" id="IPR011662">
    <property type="entry name" value="Secretin/TonB_short_N"/>
</dbReference>
<accession>A0A0A7PLM7</accession>
<dbReference type="RefSeq" id="WP_052208615.1">
    <property type="nucleotide sequence ID" value="NZ_CP009122.1"/>
</dbReference>
<feature type="compositionally biased region" description="Basic and acidic residues" evidence="4">
    <location>
        <begin position="239"/>
        <end position="249"/>
    </location>
</feature>
<dbReference type="GO" id="GO:0019867">
    <property type="term" value="C:outer membrane"/>
    <property type="evidence" value="ECO:0007669"/>
    <property type="project" value="InterPro"/>
</dbReference>
<feature type="domain" description="Secretin/TonB short N-terminal" evidence="5">
    <location>
        <begin position="68"/>
        <end position="119"/>
    </location>
</feature>
<dbReference type="KEGG" id="sphk:SKP52_20220"/>
<organism evidence="6 7">
    <name type="scientific">Sphingopyxis fribergensis</name>
    <dbReference type="NCBI Taxonomy" id="1515612"/>
    <lineage>
        <taxon>Bacteria</taxon>
        <taxon>Pseudomonadati</taxon>
        <taxon>Pseudomonadota</taxon>
        <taxon>Alphaproteobacteria</taxon>
        <taxon>Sphingomonadales</taxon>
        <taxon>Sphingomonadaceae</taxon>
        <taxon>Sphingopyxis</taxon>
    </lineage>
</organism>
<sequence length="261" mass="28197">MTRIARIPFIAVRRSGQGLLLYAAIVLTICMAGVAAAQTAPAMQERRYDIPAQPVAQAIAEFATVSGVNIIYRQSLAGARQSTPLRGVYAAPAALRHLLQGTGLSARFTGPNSAVIFVEGQPPPSDRAGNAAAAGPSALHLDMAEVRAPRLVGRRDPSAYNQYAQRVQTEIFERLKRDGAYEGRSFRIEIAVSVDPTGRIDEVRLMRGSSEPDWDARVRQILFGAIISSPPPEGLSRSMRFEVETDRLAGRAAPPGGRRRP</sequence>
<evidence type="ECO:0000259" key="5">
    <source>
        <dbReference type="SMART" id="SM00965"/>
    </source>
</evidence>
<dbReference type="Proteomes" id="UP000030907">
    <property type="component" value="Chromosome"/>
</dbReference>
<dbReference type="STRING" id="1515612.SKP52_20220"/>
<dbReference type="OrthoDB" id="9760333at2"/>
<feature type="region of interest" description="Disordered" evidence="4">
    <location>
        <begin position="231"/>
        <end position="261"/>
    </location>
</feature>
<dbReference type="Pfam" id="PF07660">
    <property type="entry name" value="STN"/>
    <property type="match status" value="1"/>
</dbReference>
<dbReference type="HOGENOM" id="CLU_1065192_0_0_5"/>
<dbReference type="SUPFAM" id="SSF74653">
    <property type="entry name" value="TolA/TonB C-terminal domain"/>
    <property type="match status" value="1"/>
</dbReference>
<dbReference type="SMART" id="SM00965">
    <property type="entry name" value="STN"/>
    <property type="match status" value="1"/>
</dbReference>
<gene>
    <name evidence="6" type="ORF">SKP52_20220</name>
</gene>
<keyword evidence="3" id="KW-0998">Cell outer membrane</keyword>
<evidence type="ECO:0000256" key="3">
    <source>
        <dbReference type="ARBA" id="ARBA00023237"/>
    </source>
</evidence>
<dbReference type="EMBL" id="CP009122">
    <property type="protein sequence ID" value="AJA10910.1"/>
    <property type="molecule type" value="Genomic_DNA"/>
</dbReference>
<evidence type="ECO:0000256" key="4">
    <source>
        <dbReference type="SAM" id="MobiDB-lite"/>
    </source>
</evidence>
<keyword evidence="7" id="KW-1185">Reference proteome</keyword>
<evidence type="ECO:0000313" key="7">
    <source>
        <dbReference type="Proteomes" id="UP000030907"/>
    </source>
</evidence>
<keyword evidence="1" id="KW-0813">Transport</keyword>
<feature type="compositionally biased region" description="Low complexity" evidence="4">
    <location>
        <begin position="250"/>
        <end position="261"/>
    </location>
</feature>
<dbReference type="Gene3D" id="3.30.1150.10">
    <property type="match status" value="1"/>
</dbReference>
<evidence type="ECO:0000256" key="1">
    <source>
        <dbReference type="ARBA" id="ARBA00022448"/>
    </source>
</evidence>
<dbReference type="Gene3D" id="3.55.50.30">
    <property type="match status" value="1"/>
</dbReference>
<proteinExistence type="predicted"/>
<dbReference type="AlphaFoldDB" id="A0A0A7PLM7"/>
<dbReference type="Pfam" id="PF13103">
    <property type="entry name" value="TonB_2"/>
    <property type="match status" value="1"/>
</dbReference>
<protein>
    <submittedName>
        <fullName evidence="6">Conserved Putative secreted protein</fullName>
    </submittedName>
</protein>
<keyword evidence="2" id="KW-0472">Membrane</keyword>
<name>A0A0A7PLM7_9SPHN</name>